<dbReference type="PANTHER" id="PTHR12113">
    <property type="entry name" value="DICKKOPF3-LIKE 3"/>
    <property type="match status" value="1"/>
</dbReference>
<feature type="chain" id="PRO_5042208493" evidence="9">
    <location>
        <begin position="19"/>
        <end position="338"/>
    </location>
</feature>
<feature type="region of interest" description="Disordered" evidence="8">
    <location>
        <begin position="99"/>
        <end position="162"/>
    </location>
</feature>
<dbReference type="GO" id="GO:0016055">
    <property type="term" value="P:Wnt signaling pathway"/>
    <property type="evidence" value="ECO:0007669"/>
    <property type="project" value="UniProtKB-KW"/>
</dbReference>
<evidence type="ECO:0000256" key="7">
    <source>
        <dbReference type="ARBA" id="ARBA00023157"/>
    </source>
</evidence>
<dbReference type="GO" id="GO:0090090">
    <property type="term" value="P:negative regulation of canonical Wnt signaling pathway"/>
    <property type="evidence" value="ECO:0007669"/>
    <property type="project" value="TreeGrafter"/>
</dbReference>
<evidence type="ECO:0000256" key="8">
    <source>
        <dbReference type="SAM" id="MobiDB-lite"/>
    </source>
</evidence>
<dbReference type="InterPro" id="IPR011049">
    <property type="entry name" value="Serralysin-like_metalloprot_C"/>
</dbReference>
<evidence type="ECO:0000313" key="11">
    <source>
        <dbReference type="EMBL" id="CAH2319115.1"/>
    </source>
</evidence>
<dbReference type="GO" id="GO:0048019">
    <property type="term" value="F:receptor antagonist activity"/>
    <property type="evidence" value="ECO:0007669"/>
    <property type="project" value="TreeGrafter"/>
</dbReference>
<name>A0AAD1T5D2_PELCU</name>
<evidence type="ECO:0000256" key="4">
    <source>
        <dbReference type="ARBA" id="ARBA00022525"/>
    </source>
</evidence>
<evidence type="ECO:0000256" key="3">
    <source>
        <dbReference type="ARBA" id="ARBA00022473"/>
    </source>
</evidence>
<dbReference type="Gene3D" id="2.10.80.10">
    <property type="entry name" value="Lipase, subunit A"/>
    <property type="match status" value="1"/>
</dbReference>
<keyword evidence="12" id="KW-1185">Reference proteome</keyword>
<evidence type="ECO:0000259" key="10">
    <source>
        <dbReference type="Pfam" id="PF04706"/>
    </source>
</evidence>
<evidence type="ECO:0000256" key="1">
    <source>
        <dbReference type="ARBA" id="ARBA00004613"/>
    </source>
</evidence>
<evidence type="ECO:0000313" key="12">
    <source>
        <dbReference type="Proteomes" id="UP001295444"/>
    </source>
</evidence>
<feature type="signal peptide" evidence="9">
    <location>
        <begin position="1"/>
        <end position="18"/>
    </location>
</feature>
<evidence type="ECO:0000256" key="2">
    <source>
        <dbReference type="ARBA" id="ARBA00010842"/>
    </source>
</evidence>
<keyword evidence="4" id="KW-0964">Secreted</keyword>
<evidence type="ECO:0000256" key="9">
    <source>
        <dbReference type="SAM" id="SignalP"/>
    </source>
</evidence>
<protein>
    <submittedName>
        <fullName evidence="11">Dickkopf 1 isoform X2</fullName>
    </submittedName>
</protein>
<keyword evidence="7" id="KW-1015">Disulfide bond</keyword>
<dbReference type="InterPro" id="IPR039863">
    <property type="entry name" value="DKK1-4"/>
</dbReference>
<proteinExistence type="inferred from homology"/>
<keyword evidence="5" id="KW-0879">Wnt signaling pathway</keyword>
<dbReference type="Pfam" id="PF04706">
    <property type="entry name" value="Dickkopf_N"/>
    <property type="match status" value="1"/>
</dbReference>
<dbReference type="AlphaFoldDB" id="A0AAD1T5D2"/>
<dbReference type="SUPFAM" id="SSF101967">
    <property type="entry name" value="Adhesin YadA, collagen-binding domain"/>
    <property type="match status" value="1"/>
</dbReference>
<gene>
    <name evidence="11" type="ORF">PECUL_23A058349</name>
</gene>
<comment type="similarity">
    <text evidence="2">Belongs to the dickkopf family.</text>
</comment>
<dbReference type="InterPro" id="IPR006796">
    <property type="entry name" value="Dickkopf_N"/>
</dbReference>
<comment type="subcellular location">
    <subcellularLocation>
        <location evidence="1">Secreted</location>
    </subcellularLocation>
</comment>
<evidence type="ECO:0000256" key="5">
    <source>
        <dbReference type="ARBA" id="ARBA00022687"/>
    </source>
</evidence>
<dbReference type="GO" id="GO:0005615">
    <property type="term" value="C:extracellular space"/>
    <property type="evidence" value="ECO:0007669"/>
    <property type="project" value="TreeGrafter"/>
</dbReference>
<keyword evidence="3" id="KW-0217">Developmental protein</keyword>
<reference evidence="11" key="1">
    <citation type="submission" date="2022-03" db="EMBL/GenBank/DDBJ databases">
        <authorList>
            <person name="Alioto T."/>
            <person name="Alioto T."/>
            <person name="Gomez Garrido J."/>
        </authorList>
    </citation>
    <scope>NUCLEOTIDE SEQUENCE</scope>
</reference>
<dbReference type="GO" id="GO:0039706">
    <property type="term" value="F:co-receptor binding"/>
    <property type="evidence" value="ECO:0007669"/>
    <property type="project" value="TreeGrafter"/>
</dbReference>
<evidence type="ECO:0000256" key="6">
    <source>
        <dbReference type="ARBA" id="ARBA00022729"/>
    </source>
</evidence>
<keyword evidence="6 9" id="KW-0732">Signal</keyword>
<dbReference type="Proteomes" id="UP001295444">
    <property type="component" value="Chromosome 10"/>
</dbReference>
<feature type="compositionally biased region" description="Low complexity" evidence="8">
    <location>
        <begin position="108"/>
        <end position="136"/>
    </location>
</feature>
<dbReference type="EMBL" id="OW240921">
    <property type="protein sequence ID" value="CAH2319115.1"/>
    <property type="molecule type" value="Genomic_DNA"/>
</dbReference>
<accession>A0AAD1T5D2</accession>
<organism evidence="11 12">
    <name type="scientific">Pelobates cultripes</name>
    <name type="common">Western spadefoot toad</name>
    <dbReference type="NCBI Taxonomy" id="61616"/>
    <lineage>
        <taxon>Eukaryota</taxon>
        <taxon>Metazoa</taxon>
        <taxon>Chordata</taxon>
        <taxon>Craniata</taxon>
        <taxon>Vertebrata</taxon>
        <taxon>Euteleostomi</taxon>
        <taxon>Amphibia</taxon>
        <taxon>Batrachia</taxon>
        <taxon>Anura</taxon>
        <taxon>Pelobatoidea</taxon>
        <taxon>Pelobatidae</taxon>
        <taxon>Pelobates</taxon>
    </lineage>
</organism>
<feature type="domain" description="Dickkopf N-terminal cysteine-rich" evidence="10">
    <location>
        <begin position="44"/>
        <end position="93"/>
    </location>
</feature>
<dbReference type="PANTHER" id="PTHR12113:SF8">
    <property type="entry name" value="DICKKOPF-RELATED PROTEIN 3"/>
    <property type="match status" value="1"/>
</dbReference>
<sequence length="338" mass="36663">MLVLMGLAVVLMLNSVSSLPAGYHNLTDGASKEHGKETAIHQTCNSSSDCPENQYCHSTDYTTECQECKPKEKECEQDDECCFGHTCIWRRCTEVDSSDEIGRSIGDNETNTGDNEMGNGDNETGTGDTGTSTGDNETSDSDNETGVGDNWTSNDENETRCGTGKDPCAPGFCCSRTETSQFPVCIPFPAKGDQCGNQLINLFGEGSAFGSLSGYCTCAEGLVCTSKGLFLSPTCEKPDDVLDFTAYRSEHILQTLAPWTVKYDNLVMDLPKAAVESGTEAENAFNMLGDVRVGSLESEKNMQFEEHANEPSEPSQVEFQELKQLAKQMGQFLGPGFY</sequence>